<name>A0A1M5LCG1_9FIRM</name>
<evidence type="ECO:0000313" key="2">
    <source>
        <dbReference type="Proteomes" id="UP000243255"/>
    </source>
</evidence>
<dbReference type="RefSeq" id="WP_073124203.1">
    <property type="nucleotide sequence ID" value="NZ_BAABCH010000006.1"/>
</dbReference>
<dbReference type="EMBL" id="FQWX01000004">
    <property type="protein sequence ID" value="SHG62698.1"/>
    <property type="molecule type" value="Genomic_DNA"/>
</dbReference>
<accession>A0A1M5LCG1</accession>
<dbReference type="Proteomes" id="UP000243255">
    <property type="component" value="Unassembled WGS sequence"/>
</dbReference>
<reference evidence="2" key="1">
    <citation type="submission" date="2016-11" db="EMBL/GenBank/DDBJ databases">
        <authorList>
            <person name="Varghese N."/>
            <person name="Submissions S."/>
        </authorList>
    </citation>
    <scope>NUCLEOTIDE SEQUENCE [LARGE SCALE GENOMIC DNA]</scope>
    <source>
        <strain evidence="2">DSM 2635</strain>
    </source>
</reference>
<sequence length="108" mass="12557">MCYKNILYNVNRNITKPGLECSYIDFVEELDEYLLSTYPKYYLGLQLYQDDYISNIFHVVASYNDIPGLYQVGPSISDYISNLYDSVWGNSVERTSVFSYLTSQKIIS</sequence>
<protein>
    <submittedName>
        <fullName evidence="1">Uncharacterized protein</fullName>
    </submittedName>
</protein>
<dbReference type="OrthoDB" id="1912587at2"/>
<evidence type="ECO:0000313" key="1">
    <source>
        <dbReference type="EMBL" id="SHG62698.1"/>
    </source>
</evidence>
<proteinExistence type="predicted"/>
<organism evidence="1 2">
    <name type="scientific">Asaccharospora irregularis DSM 2635</name>
    <dbReference type="NCBI Taxonomy" id="1121321"/>
    <lineage>
        <taxon>Bacteria</taxon>
        <taxon>Bacillati</taxon>
        <taxon>Bacillota</taxon>
        <taxon>Clostridia</taxon>
        <taxon>Peptostreptococcales</taxon>
        <taxon>Peptostreptococcaceae</taxon>
        <taxon>Asaccharospora</taxon>
    </lineage>
</organism>
<dbReference type="AlphaFoldDB" id="A0A1M5LCG1"/>
<keyword evidence="2" id="KW-1185">Reference proteome</keyword>
<gene>
    <name evidence="1" type="ORF">SAMN04488530_10482</name>
</gene>